<organism evidence="5 6">
    <name type="scientific">Paramuricea clavata</name>
    <name type="common">Red gorgonian</name>
    <name type="synonym">Violescent sea-whip</name>
    <dbReference type="NCBI Taxonomy" id="317549"/>
    <lineage>
        <taxon>Eukaryota</taxon>
        <taxon>Metazoa</taxon>
        <taxon>Cnidaria</taxon>
        <taxon>Anthozoa</taxon>
        <taxon>Octocorallia</taxon>
        <taxon>Malacalcyonacea</taxon>
        <taxon>Plexauridae</taxon>
        <taxon>Paramuricea</taxon>
    </lineage>
</organism>
<evidence type="ECO:0000256" key="3">
    <source>
        <dbReference type="ARBA" id="ARBA00022989"/>
    </source>
</evidence>
<accession>A0A6S7G9N7</accession>
<keyword evidence="6" id="KW-1185">Reference proteome</keyword>
<reference evidence="5" key="1">
    <citation type="submission" date="2020-04" db="EMBL/GenBank/DDBJ databases">
        <authorList>
            <person name="Alioto T."/>
            <person name="Alioto T."/>
            <person name="Gomez Garrido J."/>
        </authorList>
    </citation>
    <scope>NUCLEOTIDE SEQUENCE</scope>
    <source>
        <strain evidence="5">A484AB</strain>
    </source>
</reference>
<dbReference type="InterPro" id="IPR036259">
    <property type="entry name" value="MFS_trans_sf"/>
</dbReference>
<evidence type="ECO:0000313" key="6">
    <source>
        <dbReference type="Proteomes" id="UP001152795"/>
    </source>
</evidence>
<dbReference type="AlphaFoldDB" id="A0A6S7G9N7"/>
<proteinExistence type="predicted"/>
<keyword evidence="3" id="KW-1133">Transmembrane helix</keyword>
<dbReference type="EMBL" id="CACRXK020000474">
    <property type="protein sequence ID" value="CAB3982171.1"/>
    <property type="molecule type" value="Genomic_DNA"/>
</dbReference>
<evidence type="ECO:0000256" key="2">
    <source>
        <dbReference type="ARBA" id="ARBA00022692"/>
    </source>
</evidence>
<comment type="subcellular location">
    <subcellularLocation>
        <location evidence="1">Membrane</location>
        <topology evidence="1">Multi-pass membrane protein</topology>
    </subcellularLocation>
</comment>
<name>A0A6S7G9N7_PARCT</name>
<gene>
    <name evidence="5" type="ORF">PACLA_8A050195</name>
</gene>
<keyword evidence="4" id="KW-0472">Membrane</keyword>
<dbReference type="PANTHER" id="PTHR24064">
    <property type="entry name" value="SOLUTE CARRIER FAMILY 22 MEMBER"/>
    <property type="match status" value="1"/>
</dbReference>
<protein>
    <submittedName>
        <fullName evidence="5">Solute carrier family 22 member 15-like</fullName>
    </submittedName>
</protein>
<dbReference type="Gene3D" id="1.20.1250.20">
    <property type="entry name" value="MFS general substrate transporter like domains"/>
    <property type="match status" value="1"/>
</dbReference>
<evidence type="ECO:0000256" key="4">
    <source>
        <dbReference type="ARBA" id="ARBA00023136"/>
    </source>
</evidence>
<dbReference type="SUPFAM" id="SSF103473">
    <property type="entry name" value="MFS general substrate transporter"/>
    <property type="match status" value="1"/>
</dbReference>
<keyword evidence="2" id="KW-0812">Transmembrane</keyword>
<dbReference type="Proteomes" id="UP001152795">
    <property type="component" value="Unassembled WGS sequence"/>
</dbReference>
<sequence length="175" mass="18966">MTLSGAACLTCLFVQTGGLNTYSSLSTASAVLGKFGIAASFSIMHIFSAELFPTVVRNIGLGLCSMAARIGAIVSPMIVFLGNYTRPLPMMIFGIGAFTAAFFSLMLEETLNRPLSETLEDDIPEQELGEYLHSYKQLNTGTGTPQDDDIEENVFALVDSDVENDFPIDDKRTFI</sequence>
<dbReference type="GO" id="GO:0016020">
    <property type="term" value="C:membrane"/>
    <property type="evidence" value="ECO:0007669"/>
    <property type="project" value="UniProtKB-SubCell"/>
</dbReference>
<evidence type="ECO:0000256" key="1">
    <source>
        <dbReference type="ARBA" id="ARBA00004141"/>
    </source>
</evidence>
<dbReference type="OrthoDB" id="5141738at2759"/>
<comment type="caution">
    <text evidence="5">The sequence shown here is derived from an EMBL/GenBank/DDBJ whole genome shotgun (WGS) entry which is preliminary data.</text>
</comment>
<evidence type="ECO:0000313" key="5">
    <source>
        <dbReference type="EMBL" id="CAB3982171.1"/>
    </source>
</evidence>